<accession>A0A7G5IFC9</accession>
<dbReference type="Proteomes" id="UP000515292">
    <property type="component" value="Chromosome"/>
</dbReference>
<feature type="compositionally biased region" description="Low complexity" evidence="1">
    <location>
        <begin position="284"/>
        <end position="302"/>
    </location>
</feature>
<feature type="compositionally biased region" description="Polar residues" evidence="1">
    <location>
        <begin position="324"/>
        <end position="334"/>
    </location>
</feature>
<gene>
    <name evidence="3" type="ORF">H3309_11925</name>
</gene>
<evidence type="ECO:0008006" key="5">
    <source>
        <dbReference type="Google" id="ProtNLM"/>
    </source>
</evidence>
<feature type="region of interest" description="Disordered" evidence="1">
    <location>
        <begin position="284"/>
        <end position="334"/>
    </location>
</feature>
<dbReference type="Gene3D" id="1.10.8.1040">
    <property type="match status" value="1"/>
</dbReference>
<feature type="compositionally biased region" description="Basic and acidic residues" evidence="1">
    <location>
        <begin position="303"/>
        <end position="317"/>
    </location>
</feature>
<protein>
    <recommendedName>
        <fullName evidence="5">Peptidyl-prolyl cis-trans isomerase, EpsD family</fullName>
    </recommendedName>
</protein>
<evidence type="ECO:0000313" key="4">
    <source>
        <dbReference type="Proteomes" id="UP000515292"/>
    </source>
</evidence>
<dbReference type="AlphaFoldDB" id="A0A7G5IFC9"/>
<dbReference type="InterPro" id="IPR027304">
    <property type="entry name" value="Trigger_fact/SurA_dom_sf"/>
</dbReference>
<keyword evidence="4" id="KW-1185">Reference proteome</keyword>
<dbReference type="EMBL" id="CP059851">
    <property type="protein sequence ID" value="QMW22071.1"/>
    <property type="molecule type" value="Genomic_DNA"/>
</dbReference>
<name>A0A7G5IFC9_9SPHN</name>
<dbReference type="SUPFAM" id="SSF109998">
    <property type="entry name" value="Triger factor/SurA peptide-binding domain-like"/>
    <property type="match status" value="1"/>
</dbReference>
<dbReference type="KEGG" id="sand:H3309_11925"/>
<evidence type="ECO:0000313" key="3">
    <source>
        <dbReference type="EMBL" id="QMW22071.1"/>
    </source>
</evidence>
<evidence type="ECO:0000256" key="2">
    <source>
        <dbReference type="SAM" id="SignalP"/>
    </source>
</evidence>
<proteinExistence type="predicted"/>
<feature type="chain" id="PRO_5028909419" description="Peptidyl-prolyl cis-trans isomerase, EpsD family" evidence="2">
    <location>
        <begin position="22"/>
        <end position="334"/>
    </location>
</feature>
<sequence length="334" mass="36777">MLAGTRLRTLMLIGVASIALAACGDKKGDGDKPAGQVVASVNGEEITIHELNAEIAGSPFPPNTPRKAAEQQALQSIITRRLLMDVAKEKKLDQNPDFLMQQRRANEQLLVQSYLRTITQGIPPVTREEAEKFMRDYPNLFSERKFFILDQIQFLRPKNIDQLPLAGAKTMADVERVLINANVEYRRQPASLDALSANPDFINEVVKVVQKNPDEVFMFANQPQGAPAPVVLINKVTELRTIPFTGERAMAFAQNFLMQIKVNGTLQQQVGQLRDKAKDKITYQAGYAPPAAAKPAGPAQRPKPSEVADEAAKDGQDRLATPTEKASQNIVPKS</sequence>
<dbReference type="RefSeq" id="WP_182294916.1">
    <property type="nucleotide sequence ID" value="NZ_CP059851.1"/>
</dbReference>
<organism evidence="3 4">
    <name type="scientific">Sandaracinobacteroides saxicola</name>
    <dbReference type="NCBI Taxonomy" id="2759707"/>
    <lineage>
        <taxon>Bacteria</taxon>
        <taxon>Pseudomonadati</taxon>
        <taxon>Pseudomonadota</taxon>
        <taxon>Alphaproteobacteria</taxon>
        <taxon>Sphingomonadales</taxon>
        <taxon>Sphingosinicellaceae</taxon>
        <taxon>Sandaracinobacteroides</taxon>
    </lineage>
</organism>
<reference evidence="3 4" key="1">
    <citation type="submission" date="2020-07" db="EMBL/GenBank/DDBJ databases">
        <title>Complete genome sequence for Sandaracinobacter sp. M6.</title>
        <authorList>
            <person name="Tang Y."/>
            <person name="Liu Q."/>
            <person name="Guo Z."/>
            <person name="Lei P."/>
            <person name="Huang B."/>
        </authorList>
    </citation>
    <scope>NUCLEOTIDE SEQUENCE [LARGE SCALE GENOMIC DNA]</scope>
    <source>
        <strain evidence="3 4">M6</strain>
    </source>
</reference>
<feature type="signal peptide" evidence="2">
    <location>
        <begin position="1"/>
        <end position="21"/>
    </location>
</feature>
<dbReference type="PROSITE" id="PS51257">
    <property type="entry name" value="PROKAR_LIPOPROTEIN"/>
    <property type="match status" value="1"/>
</dbReference>
<keyword evidence="2" id="KW-0732">Signal</keyword>
<evidence type="ECO:0000256" key="1">
    <source>
        <dbReference type="SAM" id="MobiDB-lite"/>
    </source>
</evidence>